<evidence type="ECO:0000256" key="2">
    <source>
        <dbReference type="ARBA" id="ARBA00006727"/>
    </source>
</evidence>
<feature type="transmembrane region" description="Helical" evidence="5">
    <location>
        <begin position="90"/>
        <end position="110"/>
    </location>
</feature>
<feature type="domain" description="Major facilitator superfamily (MFS) profile" evidence="6">
    <location>
        <begin position="91"/>
        <end position="492"/>
    </location>
</feature>
<dbReference type="InterPro" id="IPR050327">
    <property type="entry name" value="Proton-linked_MCT"/>
</dbReference>
<evidence type="ECO:0000256" key="1">
    <source>
        <dbReference type="ARBA" id="ARBA00004141"/>
    </source>
</evidence>
<feature type="transmembrane region" description="Helical" evidence="5">
    <location>
        <begin position="399"/>
        <end position="424"/>
    </location>
</feature>
<comment type="similarity">
    <text evidence="2">Belongs to the major facilitator superfamily. Monocarboxylate porter (TC 2.A.1.13) family.</text>
</comment>
<feature type="region of interest" description="Disordered" evidence="4">
    <location>
        <begin position="1"/>
        <end position="61"/>
    </location>
</feature>
<dbReference type="Gene3D" id="1.20.1250.20">
    <property type="entry name" value="MFS general substrate transporter like domains"/>
    <property type="match status" value="2"/>
</dbReference>
<evidence type="ECO:0000256" key="5">
    <source>
        <dbReference type="SAM" id="Phobius"/>
    </source>
</evidence>
<sequence length="503" mass="54268">MANHTPSSASHGPGSSGGSEKNQPDLEKRQEAVDEPPRSSTSEHEDDRDVQDTLNPLGQDLERTSTLGTVIGRLRSRGSGVIEPPPDGGLVAWMVVLSTHLVIMDTWGVINSFGVFQPYYMDMLNRQPSDISWIGSFEVFLLFFIGTFTGRLTDAGFFRPLYITGVLLVALGMFSTSFCSTYWQFFVAQGVCVGLGNGLLFCPCMAVTSTYFAKKRSLAFGLAAAGSTSGGLIFPSMVRQLLPQIGFAWTIRSIAFIQLATLILAGFFMKSRLPPRSTGPLAEWTAFKDLEYSFYAIGAYLVRSKFLQLHVPRLTNNQAFWATYFAFHYIAAFSRDILDLSFSTSLDLLLVLNGIGGPGRIVPAFLGDHLGPVNMFLTSTLVSGLIMYCWAAVNSVPGLYAWAVFYGFAVGGVQSVFPAGLTSLTSDPQKQGTRMGMVFTIVSFATLTGSPIAGAIIKSQGGKYLGAQIFAGSSMVLGAAFVGAAKVVKTRKMGGDKNIWAKV</sequence>
<proteinExistence type="inferred from homology"/>
<dbReference type="Pfam" id="PF07690">
    <property type="entry name" value="MFS_1"/>
    <property type="match status" value="1"/>
</dbReference>
<gene>
    <name evidence="7" type="ORF">QQX98_002209</name>
</gene>
<dbReference type="PANTHER" id="PTHR11360">
    <property type="entry name" value="MONOCARBOXYLATE TRANSPORTER"/>
    <property type="match status" value="1"/>
</dbReference>
<keyword evidence="8" id="KW-1185">Reference proteome</keyword>
<accession>A0ABR1HJG5</accession>
<feature type="compositionally biased region" description="Basic and acidic residues" evidence="4">
    <location>
        <begin position="22"/>
        <end position="51"/>
    </location>
</feature>
<evidence type="ECO:0000256" key="4">
    <source>
        <dbReference type="SAM" id="MobiDB-lite"/>
    </source>
</evidence>
<dbReference type="PANTHER" id="PTHR11360:SF130">
    <property type="entry name" value="MAJOR FACILITATOR SUPERFAMILY (MFS) PROFILE DOMAIN-CONTAINING PROTEIN-RELATED"/>
    <property type="match status" value="1"/>
</dbReference>
<feature type="transmembrane region" description="Helical" evidence="5">
    <location>
        <begin position="469"/>
        <end position="488"/>
    </location>
</feature>
<keyword evidence="3" id="KW-0325">Glycoprotein</keyword>
<feature type="transmembrane region" description="Helical" evidence="5">
    <location>
        <begin position="218"/>
        <end position="237"/>
    </location>
</feature>
<feature type="transmembrane region" description="Helical" evidence="5">
    <location>
        <begin position="249"/>
        <end position="269"/>
    </location>
</feature>
<feature type="transmembrane region" description="Helical" evidence="5">
    <location>
        <begin position="373"/>
        <end position="393"/>
    </location>
</feature>
<keyword evidence="5" id="KW-1133">Transmembrane helix</keyword>
<evidence type="ECO:0000256" key="3">
    <source>
        <dbReference type="ARBA" id="ARBA00023180"/>
    </source>
</evidence>
<keyword evidence="5" id="KW-0472">Membrane</keyword>
<feature type="transmembrane region" description="Helical" evidence="5">
    <location>
        <begin position="161"/>
        <end position="178"/>
    </location>
</feature>
<comment type="subcellular location">
    <subcellularLocation>
        <location evidence="1">Membrane</location>
        <topology evidence="1">Multi-pass membrane protein</topology>
    </subcellularLocation>
</comment>
<evidence type="ECO:0000313" key="7">
    <source>
        <dbReference type="EMBL" id="KAK7421315.1"/>
    </source>
</evidence>
<feature type="transmembrane region" description="Helical" evidence="5">
    <location>
        <begin position="184"/>
        <end position="206"/>
    </location>
</feature>
<dbReference type="EMBL" id="JAZAVJ010000023">
    <property type="protein sequence ID" value="KAK7421315.1"/>
    <property type="molecule type" value="Genomic_DNA"/>
</dbReference>
<dbReference type="InterPro" id="IPR020846">
    <property type="entry name" value="MFS_dom"/>
</dbReference>
<protein>
    <recommendedName>
        <fullName evidence="6">Major facilitator superfamily (MFS) profile domain-containing protein</fullName>
    </recommendedName>
</protein>
<dbReference type="SUPFAM" id="SSF103473">
    <property type="entry name" value="MFS general substrate transporter"/>
    <property type="match status" value="1"/>
</dbReference>
<dbReference type="InterPro" id="IPR036259">
    <property type="entry name" value="MFS_trans_sf"/>
</dbReference>
<dbReference type="Proteomes" id="UP001498476">
    <property type="component" value="Unassembled WGS sequence"/>
</dbReference>
<feature type="transmembrane region" description="Helical" evidence="5">
    <location>
        <begin position="436"/>
        <end position="457"/>
    </location>
</feature>
<dbReference type="PROSITE" id="PS50850">
    <property type="entry name" value="MFS"/>
    <property type="match status" value="1"/>
</dbReference>
<reference evidence="7 8" key="1">
    <citation type="journal article" date="2025" name="Microbiol. Resour. Announc.">
        <title>Draft genome sequences for Neonectria magnoliae and Neonectria punicea, canker pathogens of Liriodendron tulipifera and Acer saccharum in West Virginia.</title>
        <authorList>
            <person name="Petronek H.M."/>
            <person name="Kasson M.T."/>
            <person name="Metheny A.M."/>
            <person name="Stauder C.M."/>
            <person name="Lovett B."/>
            <person name="Lynch S.C."/>
            <person name="Garnas J.R."/>
            <person name="Kasson L.R."/>
            <person name="Stajich J.E."/>
        </authorList>
    </citation>
    <scope>NUCLEOTIDE SEQUENCE [LARGE SCALE GENOMIC DNA]</scope>
    <source>
        <strain evidence="7 8">NRRL 64653</strain>
    </source>
</reference>
<name>A0ABR1HJG5_9HYPO</name>
<evidence type="ECO:0000313" key="8">
    <source>
        <dbReference type="Proteomes" id="UP001498476"/>
    </source>
</evidence>
<organism evidence="7 8">
    <name type="scientific">Neonectria punicea</name>
    <dbReference type="NCBI Taxonomy" id="979145"/>
    <lineage>
        <taxon>Eukaryota</taxon>
        <taxon>Fungi</taxon>
        <taxon>Dikarya</taxon>
        <taxon>Ascomycota</taxon>
        <taxon>Pezizomycotina</taxon>
        <taxon>Sordariomycetes</taxon>
        <taxon>Hypocreomycetidae</taxon>
        <taxon>Hypocreales</taxon>
        <taxon>Nectriaceae</taxon>
        <taxon>Neonectria</taxon>
    </lineage>
</organism>
<dbReference type="InterPro" id="IPR011701">
    <property type="entry name" value="MFS"/>
</dbReference>
<evidence type="ECO:0000259" key="6">
    <source>
        <dbReference type="PROSITE" id="PS50850"/>
    </source>
</evidence>
<keyword evidence="5" id="KW-0812">Transmembrane</keyword>
<comment type="caution">
    <text evidence="7">The sequence shown here is derived from an EMBL/GenBank/DDBJ whole genome shotgun (WGS) entry which is preliminary data.</text>
</comment>
<feature type="transmembrane region" description="Helical" evidence="5">
    <location>
        <begin position="130"/>
        <end position="149"/>
    </location>
</feature>